<dbReference type="Pfam" id="PF06565">
    <property type="entry name" value="DM10_dom"/>
    <property type="match status" value="1"/>
</dbReference>
<evidence type="ECO:0000313" key="7">
    <source>
        <dbReference type="EMBL" id="MPC18889.1"/>
    </source>
</evidence>
<comment type="subcellular location">
    <subcellularLocation>
        <location evidence="1">Cytoplasm</location>
        <location evidence="1">Cytoskeleton</location>
        <location evidence="1">Cilium axoneme</location>
    </subcellularLocation>
</comment>
<reference evidence="7 8" key="1">
    <citation type="submission" date="2019-05" db="EMBL/GenBank/DDBJ databases">
        <title>Another draft genome of Portunus trituberculatus and its Hox gene families provides insights of decapod evolution.</title>
        <authorList>
            <person name="Jeong J.-H."/>
            <person name="Song I."/>
            <person name="Kim S."/>
            <person name="Choi T."/>
            <person name="Kim D."/>
            <person name="Ryu S."/>
            <person name="Kim W."/>
        </authorList>
    </citation>
    <scope>NUCLEOTIDE SEQUENCE [LARGE SCALE GENOMIC DNA]</scope>
    <source>
        <tissue evidence="7">Muscle</tissue>
    </source>
</reference>
<organism evidence="7 8">
    <name type="scientific">Portunus trituberculatus</name>
    <name type="common">Swimming crab</name>
    <name type="synonym">Neptunus trituberculatus</name>
    <dbReference type="NCBI Taxonomy" id="210409"/>
    <lineage>
        <taxon>Eukaryota</taxon>
        <taxon>Metazoa</taxon>
        <taxon>Ecdysozoa</taxon>
        <taxon>Arthropoda</taxon>
        <taxon>Crustacea</taxon>
        <taxon>Multicrustacea</taxon>
        <taxon>Malacostraca</taxon>
        <taxon>Eumalacostraca</taxon>
        <taxon>Eucarida</taxon>
        <taxon>Decapoda</taxon>
        <taxon>Pleocyemata</taxon>
        <taxon>Brachyura</taxon>
        <taxon>Eubrachyura</taxon>
        <taxon>Portunoidea</taxon>
        <taxon>Portunidae</taxon>
        <taxon>Portuninae</taxon>
        <taxon>Portunus</taxon>
    </lineage>
</organism>
<evidence type="ECO:0000256" key="5">
    <source>
        <dbReference type="ARBA" id="ARBA00023273"/>
    </source>
</evidence>
<keyword evidence="2" id="KW-0963">Cytoplasm</keyword>
<evidence type="ECO:0000256" key="3">
    <source>
        <dbReference type="ARBA" id="ARBA00022737"/>
    </source>
</evidence>
<gene>
    <name evidence="7" type="primary">EFHC1</name>
    <name evidence="7" type="ORF">E2C01_011787</name>
</gene>
<dbReference type="OrthoDB" id="10255210at2759"/>
<name>A0A5B7DCD8_PORTR</name>
<accession>A0A5B7DCD8</accession>
<comment type="caution">
    <text evidence="7">The sequence shown here is derived from an EMBL/GenBank/DDBJ whole genome shotgun (WGS) entry which is preliminary data.</text>
</comment>
<keyword evidence="3" id="KW-0677">Repeat</keyword>
<evidence type="ECO:0000256" key="2">
    <source>
        <dbReference type="ARBA" id="ARBA00022490"/>
    </source>
</evidence>
<feature type="domain" description="DM10" evidence="6">
    <location>
        <begin position="222"/>
        <end position="343"/>
    </location>
</feature>
<evidence type="ECO:0000259" key="6">
    <source>
        <dbReference type="PROSITE" id="PS51336"/>
    </source>
</evidence>
<evidence type="ECO:0000256" key="1">
    <source>
        <dbReference type="ARBA" id="ARBA00004430"/>
    </source>
</evidence>
<proteinExistence type="predicted"/>
<dbReference type="AlphaFoldDB" id="A0A5B7DCD8"/>
<dbReference type="Proteomes" id="UP000324222">
    <property type="component" value="Unassembled WGS sequence"/>
</dbReference>
<evidence type="ECO:0000256" key="4">
    <source>
        <dbReference type="ARBA" id="ARBA00023212"/>
    </source>
</evidence>
<dbReference type="FunFam" id="2.30.29.170:FF:000004">
    <property type="entry name" value="EF-hand domain containing 2"/>
    <property type="match status" value="1"/>
</dbReference>
<keyword evidence="4" id="KW-0206">Cytoskeleton</keyword>
<keyword evidence="5" id="KW-0966">Cell projection</keyword>
<keyword evidence="8" id="KW-1185">Reference proteome</keyword>
<dbReference type="PROSITE" id="PS51336">
    <property type="entry name" value="DM10"/>
    <property type="match status" value="3"/>
</dbReference>
<dbReference type="Gene3D" id="2.30.29.170">
    <property type="match status" value="2"/>
</dbReference>
<dbReference type="InterPro" id="IPR040193">
    <property type="entry name" value="EFHC1/EFHC2/EFHB"/>
</dbReference>
<feature type="domain" description="DM10" evidence="6">
    <location>
        <begin position="395"/>
        <end position="442"/>
    </location>
</feature>
<dbReference type="SMART" id="SM00676">
    <property type="entry name" value="DM10"/>
    <property type="match status" value="1"/>
</dbReference>
<dbReference type="PANTHER" id="PTHR12086">
    <property type="entry name" value="EF-HAND DOMAIN C-TERMINAL CONTAINING PROTEIN"/>
    <property type="match status" value="1"/>
</dbReference>
<dbReference type="InterPro" id="IPR006602">
    <property type="entry name" value="DM10_dom"/>
</dbReference>
<sequence length="442" mass="49654">MSDLPLLPGYTFSTPEARQVTCGLSTSSIESLVNINRAERCHERQRPICQSLEWRKGAPLVAAPPQPLLSEADQQDLVLRFKGYFTEQVEGGRAVCRVRPVVIYYYLVDDAIAVTEPRTPNSGLDQGRLLNRQRMPHPDGGFWHWTHLNLGETLILYGRHYIICDCDPFTKEYLLSEGTELGNPVPIPPDPYTLMRQSRTETPHRTSDLRPHSAPLVPPQLRGVLLKFDVMVEEVEDGRSRASPAVLLYRPQDLTVELRQPSYFDYTEIRKFSPVILRAVKVPLGDSSEGTIGGVINIGEEGEKGEWLLPRHLIPPASVTIFGRRVLVTGCDAFTQRFLQDYYGADNIPGMKYVETKKPDESGSSGKTQSDIVPRHRPRRGLLIPQDATVVYHSHSVVLRFLAKLDSPLGTEADRTFILTYHVVDATLELTEKARSSSHIIP</sequence>
<evidence type="ECO:0000313" key="8">
    <source>
        <dbReference type="Proteomes" id="UP000324222"/>
    </source>
</evidence>
<dbReference type="GO" id="GO:0005930">
    <property type="term" value="C:axoneme"/>
    <property type="evidence" value="ECO:0007669"/>
    <property type="project" value="UniProtKB-SubCell"/>
</dbReference>
<protein>
    <submittedName>
        <fullName evidence="7">EF-hand domain-containing protein 1</fullName>
    </submittedName>
</protein>
<dbReference type="EMBL" id="VSRR010000718">
    <property type="protein sequence ID" value="MPC18889.1"/>
    <property type="molecule type" value="Genomic_DNA"/>
</dbReference>
<feature type="domain" description="DM10" evidence="6">
    <location>
        <begin position="75"/>
        <end position="178"/>
    </location>
</feature>